<sequence>MYIPMAEEGRVLSEAFLTLEVLMWLFPSVGFLEGTEVGAVLEAFPTLGTLVQALHNGDLPMSAKWKVVDSLPTDSALIRLLPSVGPLVNCEARALVKAFPTLPTLVCSLPCVSPQVGSGVGVFTEAFPIFTVLVMLLSCVNSDAEQGKNSAKAFPTFMTFISSFQFSGWLMMREERTMRVFSSTQEMYPGLLTPKSLVTHSLLGWSCLITLPGQCLCCFLIIGSAPSLF</sequence>
<name>A0A7J7YUM9_PIPKU</name>
<dbReference type="EMBL" id="JACAGB010000004">
    <property type="protein sequence ID" value="KAF6365711.1"/>
    <property type="molecule type" value="Genomic_DNA"/>
</dbReference>
<feature type="transmembrane region" description="Helical" evidence="1">
    <location>
        <begin position="202"/>
        <end position="222"/>
    </location>
</feature>
<feature type="transmembrane region" description="Helical" evidence="1">
    <location>
        <begin position="153"/>
        <end position="172"/>
    </location>
</feature>
<dbReference type="Proteomes" id="UP000558488">
    <property type="component" value="Unassembled WGS sequence"/>
</dbReference>
<accession>A0A7J7YUM9</accession>
<keyword evidence="3" id="KW-1185">Reference proteome</keyword>
<evidence type="ECO:0000256" key="1">
    <source>
        <dbReference type="SAM" id="Phobius"/>
    </source>
</evidence>
<evidence type="ECO:0000313" key="2">
    <source>
        <dbReference type="EMBL" id="KAF6365711.1"/>
    </source>
</evidence>
<keyword evidence="1" id="KW-0812">Transmembrane</keyword>
<dbReference type="PANTHER" id="PTHR33426">
    <property type="entry name" value="C2H2-TYPE DOMAIN-CONTAINING PROTEIN"/>
    <property type="match status" value="1"/>
</dbReference>
<comment type="caution">
    <text evidence="2">The sequence shown here is derived from an EMBL/GenBank/DDBJ whole genome shotgun (WGS) entry which is preliminary data.</text>
</comment>
<feature type="transmembrane region" description="Helical" evidence="1">
    <location>
        <begin position="120"/>
        <end position="141"/>
    </location>
</feature>
<reference evidence="2 3" key="1">
    <citation type="journal article" date="2020" name="Nature">
        <title>Six reference-quality genomes reveal evolution of bat adaptations.</title>
        <authorList>
            <person name="Jebb D."/>
            <person name="Huang Z."/>
            <person name="Pippel M."/>
            <person name="Hughes G.M."/>
            <person name="Lavrichenko K."/>
            <person name="Devanna P."/>
            <person name="Winkler S."/>
            <person name="Jermiin L.S."/>
            <person name="Skirmuntt E.C."/>
            <person name="Katzourakis A."/>
            <person name="Burkitt-Gray L."/>
            <person name="Ray D.A."/>
            <person name="Sullivan K.A.M."/>
            <person name="Roscito J.G."/>
            <person name="Kirilenko B.M."/>
            <person name="Davalos L.M."/>
            <person name="Corthals A.P."/>
            <person name="Power M.L."/>
            <person name="Jones G."/>
            <person name="Ransome R.D."/>
            <person name="Dechmann D.K.N."/>
            <person name="Locatelli A.G."/>
            <person name="Puechmaille S.J."/>
            <person name="Fedrigo O."/>
            <person name="Jarvis E.D."/>
            <person name="Hiller M."/>
            <person name="Vernes S.C."/>
            <person name="Myers E.W."/>
            <person name="Teeling E.C."/>
        </authorList>
    </citation>
    <scope>NUCLEOTIDE SEQUENCE [LARGE SCALE GENOMIC DNA]</scope>
    <source>
        <strain evidence="2">MPipKuh1</strain>
        <tissue evidence="2">Flight muscle</tissue>
    </source>
</reference>
<evidence type="ECO:0000313" key="3">
    <source>
        <dbReference type="Proteomes" id="UP000558488"/>
    </source>
</evidence>
<dbReference type="PANTHER" id="PTHR33426:SF42">
    <property type="entry name" value="NEUROCHONDRIN"/>
    <property type="match status" value="1"/>
</dbReference>
<keyword evidence="1" id="KW-0472">Membrane</keyword>
<proteinExistence type="predicted"/>
<keyword evidence="1" id="KW-1133">Transmembrane helix</keyword>
<dbReference type="AlphaFoldDB" id="A0A7J7YUM9"/>
<organism evidence="2 3">
    <name type="scientific">Pipistrellus kuhlii</name>
    <name type="common">Kuhl's pipistrelle</name>
    <dbReference type="NCBI Taxonomy" id="59472"/>
    <lineage>
        <taxon>Eukaryota</taxon>
        <taxon>Metazoa</taxon>
        <taxon>Chordata</taxon>
        <taxon>Craniata</taxon>
        <taxon>Vertebrata</taxon>
        <taxon>Euteleostomi</taxon>
        <taxon>Mammalia</taxon>
        <taxon>Eutheria</taxon>
        <taxon>Laurasiatheria</taxon>
        <taxon>Chiroptera</taxon>
        <taxon>Yangochiroptera</taxon>
        <taxon>Vespertilionidae</taxon>
        <taxon>Pipistrellus</taxon>
    </lineage>
</organism>
<gene>
    <name evidence="2" type="ORF">mPipKuh1_000135</name>
</gene>
<protein>
    <submittedName>
        <fullName evidence="2">Uncharacterized protein</fullName>
    </submittedName>
</protein>